<dbReference type="Proteomes" id="UP001156873">
    <property type="component" value="Unassembled WGS sequence"/>
</dbReference>
<feature type="transmembrane region" description="Helical" evidence="1">
    <location>
        <begin position="32"/>
        <end position="49"/>
    </location>
</feature>
<accession>A0ABT6JQI2</accession>
<gene>
    <name evidence="2" type="ORF">QFW81_02160</name>
</gene>
<name>A0ABT6JQI2_9GAMM</name>
<keyword evidence="1" id="KW-1133">Transmembrane helix</keyword>
<dbReference type="EMBL" id="JARXRO010000009">
    <property type="protein sequence ID" value="MDH5832738.1"/>
    <property type="molecule type" value="Genomic_DNA"/>
</dbReference>
<proteinExistence type="predicted"/>
<keyword evidence="1" id="KW-0472">Membrane</keyword>
<protein>
    <submittedName>
        <fullName evidence="2">Uncharacterized protein</fullName>
    </submittedName>
</protein>
<evidence type="ECO:0000313" key="3">
    <source>
        <dbReference type="Proteomes" id="UP001156873"/>
    </source>
</evidence>
<keyword evidence="1" id="KW-0812">Transmembrane</keyword>
<organism evidence="2 3">
    <name type="scientific">Luteimonas kalidii</name>
    <dbReference type="NCBI Taxonomy" id="3042025"/>
    <lineage>
        <taxon>Bacteria</taxon>
        <taxon>Pseudomonadati</taxon>
        <taxon>Pseudomonadota</taxon>
        <taxon>Gammaproteobacteria</taxon>
        <taxon>Lysobacterales</taxon>
        <taxon>Lysobacteraceae</taxon>
        <taxon>Luteimonas</taxon>
    </lineage>
</organism>
<evidence type="ECO:0000313" key="2">
    <source>
        <dbReference type="EMBL" id="MDH5832738.1"/>
    </source>
</evidence>
<evidence type="ECO:0000256" key="1">
    <source>
        <dbReference type="SAM" id="Phobius"/>
    </source>
</evidence>
<keyword evidence="3" id="KW-1185">Reference proteome</keyword>
<reference evidence="2 3" key="1">
    <citation type="submission" date="2023-04" db="EMBL/GenBank/DDBJ databases">
        <title>Luteimonas sp. M1R5S59.</title>
        <authorList>
            <person name="Sun J.-Q."/>
        </authorList>
    </citation>
    <scope>NUCLEOTIDE SEQUENCE [LARGE SCALE GENOMIC DNA]</scope>
    <source>
        <strain evidence="2 3">M1R5S59</strain>
    </source>
</reference>
<dbReference type="RefSeq" id="WP_280576919.1">
    <property type="nucleotide sequence ID" value="NZ_JARXRO010000009.1"/>
</dbReference>
<sequence length="58" mass="5822">MNIRQVQPATIALLVAGALVLATGLYTVNTGLQLAGGLILIVGAILALGQASGPPRDR</sequence>
<comment type="caution">
    <text evidence="2">The sequence shown here is derived from an EMBL/GenBank/DDBJ whole genome shotgun (WGS) entry which is preliminary data.</text>
</comment>